<keyword evidence="1" id="KW-0802">TPR repeat</keyword>
<protein>
    <submittedName>
        <fullName evidence="2">Uncharacterized protein</fullName>
    </submittedName>
</protein>
<dbReference type="PROSITE" id="PS50005">
    <property type="entry name" value="TPR"/>
    <property type="match status" value="2"/>
</dbReference>
<evidence type="ECO:0000313" key="3">
    <source>
        <dbReference type="Proteomes" id="UP000029692"/>
    </source>
</evidence>
<dbReference type="STRING" id="1480694.DC28_13005"/>
<dbReference type="PANTHER" id="PTHR12558">
    <property type="entry name" value="CELL DIVISION CYCLE 16,23,27"/>
    <property type="match status" value="1"/>
</dbReference>
<dbReference type="AlphaFoldDB" id="A0A098QT78"/>
<evidence type="ECO:0000313" key="2">
    <source>
        <dbReference type="EMBL" id="KGE71080.1"/>
    </source>
</evidence>
<dbReference type="eggNOG" id="COG0457">
    <property type="taxonomic scope" value="Bacteria"/>
</dbReference>
<dbReference type="SMART" id="SM00028">
    <property type="entry name" value="TPR"/>
    <property type="match status" value="4"/>
</dbReference>
<name>A0A098QT78_9SPIO</name>
<dbReference type="Gene3D" id="1.25.40.10">
    <property type="entry name" value="Tetratricopeptide repeat domain"/>
    <property type="match status" value="2"/>
</dbReference>
<dbReference type="InterPro" id="IPR019734">
    <property type="entry name" value="TPR_rpt"/>
</dbReference>
<keyword evidence="3" id="KW-1185">Reference proteome</keyword>
<proteinExistence type="predicted"/>
<dbReference type="Proteomes" id="UP000029692">
    <property type="component" value="Unassembled WGS sequence"/>
</dbReference>
<accession>A0A098QT78</accession>
<dbReference type="SUPFAM" id="SSF48452">
    <property type="entry name" value="TPR-like"/>
    <property type="match status" value="1"/>
</dbReference>
<dbReference type="Pfam" id="PF13181">
    <property type="entry name" value="TPR_8"/>
    <property type="match status" value="1"/>
</dbReference>
<reference evidence="2 3" key="1">
    <citation type="submission" date="2014-05" db="EMBL/GenBank/DDBJ databases">
        <title>De novo Genome Sequence of Spirocheata sp.</title>
        <authorList>
            <person name="Shivani Y."/>
            <person name="Subhash Y."/>
            <person name="Tushar L."/>
            <person name="Sasikala C."/>
            <person name="Ramana C.V."/>
        </authorList>
    </citation>
    <scope>NUCLEOTIDE SEQUENCE [LARGE SCALE GENOMIC DNA]</scope>
    <source>
        <strain evidence="2 3">JC230</strain>
    </source>
</reference>
<dbReference type="InterPro" id="IPR011990">
    <property type="entry name" value="TPR-like_helical_dom_sf"/>
</dbReference>
<evidence type="ECO:0000256" key="1">
    <source>
        <dbReference type="PROSITE-ProRule" id="PRU00339"/>
    </source>
</evidence>
<dbReference type="Pfam" id="PF13432">
    <property type="entry name" value="TPR_16"/>
    <property type="match status" value="1"/>
</dbReference>
<sequence length="212" mass="24383">MTLWTLAMPGTVHAQTVPGATNQEAAKPDALAQWRQGNYQRAVEITLEELSDDPRNLNSYTVLGWALLDLGRYREARDYSLEALQVARYDYRILGTLGEAYFQLGDNIRALQYLQEYVQVRPQGSRIDRVYYLMGEVFMRLEEFHRADIAFTTAVFHNPQSPQWWLRLATARERAENLILAEQAYQEALNRSPSLTEAQQGLQRVQQESRGG</sequence>
<gene>
    <name evidence="2" type="ORF">DC28_13005</name>
</gene>
<dbReference type="EMBL" id="JNUP01000070">
    <property type="protein sequence ID" value="KGE71080.1"/>
    <property type="molecule type" value="Genomic_DNA"/>
</dbReference>
<comment type="caution">
    <text evidence="2">The sequence shown here is derived from an EMBL/GenBank/DDBJ whole genome shotgun (WGS) entry which is preliminary data.</text>
</comment>
<feature type="repeat" description="TPR" evidence="1">
    <location>
        <begin position="91"/>
        <end position="124"/>
    </location>
</feature>
<organism evidence="2 3">
    <name type="scientific">Spirochaeta lutea</name>
    <dbReference type="NCBI Taxonomy" id="1480694"/>
    <lineage>
        <taxon>Bacteria</taxon>
        <taxon>Pseudomonadati</taxon>
        <taxon>Spirochaetota</taxon>
        <taxon>Spirochaetia</taxon>
        <taxon>Spirochaetales</taxon>
        <taxon>Spirochaetaceae</taxon>
        <taxon>Spirochaeta</taxon>
    </lineage>
</organism>
<dbReference type="PANTHER" id="PTHR12558:SF13">
    <property type="entry name" value="CELL DIVISION CYCLE PROTEIN 27 HOMOLOG"/>
    <property type="match status" value="1"/>
</dbReference>
<dbReference type="Pfam" id="PF13424">
    <property type="entry name" value="TPR_12"/>
    <property type="match status" value="1"/>
</dbReference>
<feature type="repeat" description="TPR" evidence="1">
    <location>
        <begin position="128"/>
        <end position="161"/>
    </location>
</feature>